<protein>
    <submittedName>
        <fullName evidence="2">Phosphotransferase KptA/Tpt1</fullName>
    </submittedName>
</protein>
<dbReference type="Pfam" id="PF01885">
    <property type="entry name" value="PTS_2-RNA"/>
    <property type="match status" value="1"/>
</dbReference>
<dbReference type="InterPro" id="IPR042081">
    <property type="entry name" value="RNA_2'-PTrans_C"/>
</dbReference>
<keyword evidence="2" id="KW-0808">Transferase</keyword>
<evidence type="ECO:0000313" key="2">
    <source>
        <dbReference type="EMBL" id="EPR37837.1"/>
    </source>
</evidence>
<dbReference type="InterPro" id="IPR002745">
    <property type="entry name" value="Ptrans_KptA/Tpt1"/>
</dbReference>
<gene>
    <name evidence="2" type="ORF">dsmv_2877</name>
</gene>
<reference evidence="2 3" key="1">
    <citation type="journal article" date="2013" name="Genome Announc.">
        <title>Draft genome sequences for three mercury-methylating, sulfate-reducing bacteria.</title>
        <authorList>
            <person name="Brown S.D."/>
            <person name="Hurt R.A.Jr."/>
            <person name="Gilmour C.C."/>
            <person name="Elias D.A."/>
        </authorList>
    </citation>
    <scope>NUCLEOTIDE SEQUENCE [LARGE SCALE GENOMIC DNA]</scope>
    <source>
        <strain evidence="2 3">DSM 2059</strain>
    </source>
</reference>
<dbReference type="Proteomes" id="UP000014977">
    <property type="component" value="Unassembled WGS sequence"/>
</dbReference>
<dbReference type="SUPFAM" id="SSF56399">
    <property type="entry name" value="ADP-ribosylation"/>
    <property type="match status" value="1"/>
</dbReference>
<dbReference type="eggNOG" id="COG1859">
    <property type="taxonomic scope" value="Bacteria"/>
</dbReference>
<feature type="region of interest" description="Disordered" evidence="1">
    <location>
        <begin position="181"/>
        <end position="251"/>
    </location>
</feature>
<feature type="compositionally biased region" description="Basic and acidic residues" evidence="1">
    <location>
        <begin position="185"/>
        <end position="204"/>
    </location>
</feature>
<accession>S7TKV3</accession>
<evidence type="ECO:0000313" key="3">
    <source>
        <dbReference type="Proteomes" id="UP000014977"/>
    </source>
</evidence>
<dbReference type="RefSeq" id="WP_020877944.1">
    <property type="nucleotide sequence ID" value="NZ_ATHJ01000096.1"/>
</dbReference>
<organism evidence="2 3">
    <name type="scientific">Desulfococcus multivorans DSM 2059</name>
    <dbReference type="NCBI Taxonomy" id="1121405"/>
    <lineage>
        <taxon>Bacteria</taxon>
        <taxon>Pseudomonadati</taxon>
        <taxon>Thermodesulfobacteriota</taxon>
        <taxon>Desulfobacteria</taxon>
        <taxon>Desulfobacterales</taxon>
        <taxon>Desulfococcaceae</taxon>
        <taxon>Desulfococcus</taxon>
    </lineage>
</organism>
<dbReference type="AlphaFoldDB" id="S7TKV3"/>
<dbReference type="EMBL" id="ATHJ01000096">
    <property type="protein sequence ID" value="EPR37837.1"/>
    <property type="molecule type" value="Genomic_DNA"/>
</dbReference>
<dbReference type="InterPro" id="IPR042080">
    <property type="entry name" value="RNA_2'-PTrans_N"/>
</dbReference>
<keyword evidence="3" id="KW-1185">Reference proteome</keyword>
<feature type="compositionally biased region" description="Basic and acidic residues" evidence="1">
    <location>
        <begin position="218"/>
        <end position="235"/>
    </location>
</feature>
<evidence type="ECO:0000256" key="1">
    <source>
        <dbReference type="SAM" id="MobiDB-lite"/>
    </source>
</evidence>
<dbReference type="GO" id="GO:0016740">
    <property type="term" value="F:transferase activity"/>
    <property type="evidence" value="ECO:0007669"/>
    <property type="project" value="UniProtKB-KW"/>
</dbReference>
<dbReference type="OrthoDB" id="4537997at2"/>
<dbReference type="STRING" id="897.B2D07_14515"/>
<feature type="compositionally biased region" description="Basic residues" evidence="1">
    <location>
        <begin position="236"/>
        <end position="251"/>
    </location>
</feature>
<dbReference type="Gene3D" id="1.10.10.970">
    <property type="entry name" value="RNA 2'-phosphotransferase, Tpt1/KptA family, N-terminal domain"/>
    <property type="match status" value="1"/>
</dbReference>
<proteinExistence type="predicted"/>
<sequence length="251" mass="28700">MGQQHSPVKLAKFLDYILGHRPDEFGLVPDDKGFVRIKDLLKVLQEEAGWGYVNQGALNEVVLSVPDAPVEIVETRIRALDRNRLPIPTVTNSLPKLLYTAVRRKAHPVVLENGISPLGGFTHVVLSSDRAMAQRIGRRIDQMPVILTVQVEWAGRRGVQLLKFGEKLYLSDPIPLGAFTAPPLPKEKEDFNARKKKSSEEKSQARTPGSFTIDWADIEEKASVRRERKDREMSRKKERRQQRKQKHERWD</sequence>
<name>S7TKV3_DESML</name>
<dbReference type="Gene3D" id="3.20.170.30">
    <property type="match status" value="1"/>
</dbReference>
<comment type="caution">
    <text evidence="2">The sequence shown here is derived from an EMBL/GenBank/DDBJ whole genome shotgun (WGS) entry which is preliminary data.</text>
</comment>